<accession>A0AAE3TEK8</accession>
<protein>
    <submittedName>
        <fullName evidence="2">Uncharacterized protein</fullName>
    </submittedName>
</protein>
<organism evidence="2 3">
    <name type="scientific">Candidatus Thermodesulfobacterium syntrophicum</name>
    <dbReference type="NCBI Taxonomy" id="3060442"/>
    <lineage>
        <taxon>Bacteria</taxon>
        <taxon>Pseudomonadati</taxon>
        <taxon>Thermodesulfobacteriota</taxon>
        <taxon>Thermodesulfobacteria</taxon>
        <taxon>Thermodesulfobacteriales</taxon>
        <taxon>Thermodesulfobacteriaceae</taxon>
        <taxon>Thermodesulfobacterium</taxon>
    </lineage>
</organism>
<keyword evidence="1" id="KW-0472">Membrane</keyword>
<gene>
    <name evidence="2" type="ORF">OD816_000821</name>
</gene>
<sequence>MKKIKKDKGYILLIVIIISAVIALVGAGLAVMNKLSFLSTRANVTFNKVQKAAHYGIMEATRRIVENGGLCEEGIVENTINVDGIDVNITTSRRGLVCSIRSEATSGNAKAVLVATIQGFYGIGTYTVKGQVNANIYGGLVSGCDSDNNCSIPGFIASGSINVTTQTGSCEEVDDSGVFGSPPTKPNVNFYDLVPLAFNANCFYELLTILETEDSWEGYPMGLGSNPLWKDENGTSRQDIVFDKGNLTSCPNPGEVDEAGLIMGDMSVDFPQVPSISPSCRVDRDKDLTLNLTTMSVSVPGEPSIDLSNCTELLINSGTKTLQINGKASQIKYIYTTNNSGINISGAENGTLINNATSEVEINSSFDPFVVYSRGEVTLNNVSFIRVVSLNNINIIYPNVSNSTLITEEDIVNNSNNLNLVDVNIFAQRLLFGSNTAINIRGGMLYLYTLADSNRRNNTVLNGCWYNNNCAWIGRDLRSANIGTADNPILLFLVNSATYIRNTDTVNINAVLFGQGVTYLTWSNVDTQNYRGILVRNFPYSESLDINFGSGVSLQFDYGIINTLNQNYWFVRKFECIKDDPLPYAQTIQTLHSSY</sequence>
<evidence type="ECO:0000313" key="2">
    <source>
        <dbReference type="EMBL" id="MDF2953576.1"/>
    </source>
</evidence>
<dbReference type="Proteomes" id="UP001144110">
    <property type="component" value="Unassembled WGS sequence"/>
</dbReference>
<reference evidence="2" key="1">
    <citation type="submission" date="2022-11" db="EMBL/GenBank/DDBJ databases">
        <title>Candidatus Alkanophaga archaea from heated hydrothermal vent sediment oxidize petroleum alkanes.</title>
        <authorList>
            <person name="Zehnle H."/>
            <person name="Laso-Perez R."/>
            <person name="Lipp J."/>
            <person name="Teske A."/>
            <person name="Wegener G."/>
        </authorList>
    </citation>
    <scope>NUCLEOTIDE SEQUENCE</scope>
    <source>
        <strain evidence="2">MCA70</strain>
    </source>
</reference>
<dbReference type="AlphaFoldDB" id="A0AAE3TEK8"/>
<keyword evidence="1" id="KW-0812">Transmembrane</keyword>
<name>A0AAE3TEK8_9BACT</name>
<evidence type="ECO:0000313" key="3">
    <source>
        <dbReference type="Proteomes" id="UP001144110"/>
    </source>
</evidence>
<keyword evidence="1" id="KW-1133">Transmembrane helix</keyword>
<feature type="transmembrane region" description="Helical" evidence="1">
    <location>
        <begin position="12"/>
        <end position="32"/>
    </location>
</feature>
<proteinExistence type="predicted"/>
<dbReference type="EMBL" id="JAPHEG010000003">
    <property type="protein sequence ID" value="MDF2953576.1"/>
    <property type="molecule type" value="Genomic_DNA"/>
</dbReference>
<comment type="caution">
    <text evidence="2">The sequence shown here is derived from an EMBL/GenBank/DDBJ whole genome shotgun (WGS) entry which is preliminary data.</text>
</comment>
<evidence type="ECO:0000256" key="1">
    <source>
        <dbReference type="SAM" id="Phobius"/>
    </source>
</evidence>